<evidence type="ECO:0000256" key="3">
    <source>
        <dbReference type="SAM" id="Phobius"/>
    </source>
</evidence>
<dbReference type="InterPro" id="IPR051706">
    <property type="entry name" value="Glycosyltransferase_domain"/>
</dbReference>
<sequence length="317" mass="36519">MKLRIRKRVFAAGLLGIVLFLCNPVMFLAGKYVFAAAFLDTSEILLPANFLALPADFIPDLPQQPDPHQFNDTTIPRIIHQTWRTADMSTLKSNWAWAHRSCHERHDRDFTYMFWTDADLLDFVQRHYADFVPKFLSFPHPIQQIDAARILLLHFYGGIYMDMDIGCERSMLPLISVSGARGVLPQTMGGLSNDWMAFEPKHPFLEAIIRNMHSTRTFMPYLTVMLTTGPAFVTSQFYWSDSETRDGIRILPGRFYADRVPEVFFNHVNGSTWHEADAIFVRWVIGHGIYALLVAVALAILIFMKRKQRKEYSIKIA</sequence>
<keyword evidence="3" id="KW-0472">Membrane</keyword>
<keyword evidence="3" id="KW-1133">Transmembrane helix</keyword>
<keyword evidence="2" id="KW-0808">Transferase</keyword>
<keyword evidence="3" id="KW-0812">Transmembrane</keyword>
<evidence type="ECO:0000313" key="5">
    <source>
        <dbReference type="Proteomes" id="UP001211907"/>
    </source>
</evidence>
<organism evidence="4 5">
    <name type="scientific">Physocladia obscura</name>
    <dbReference type="NCBI Taxonomy" id="109957"/>
    <lineage>
        <taxon>Eukaryota</taxon>
        <taxon>Fungi</taxon>
        <taxon>Fungi incertae sedis</taxon>
        <taxon>Chytridiomycota</taxon>
        <taxon>Chytridiomycota incertae sedis</taxon>
        <taxon>Chytridiomycetes</taxon>
        <taxon>Chytridiales</taxon>
        <taxon>Chytriomycetaceae</taxon>
        <taxon>Physocladia</taxon>
    </lineage>
</organism>
<proteinExistence type="inferred from homology"/>
<dbReference type="Gene3D" id="3.90.550.20">
    <property type="match status" value="1"/>
</dbReference>
<evidence type="ECO:0000256" key="1">
    <source>
        <dbReference type="ARBA" id="ARBA00009003"/>
    </source>
</evidence>
<dbReference type="Pfam" id="PF04488">
    <property type="entry name" value="Gly_transf_sug"/>
    <property type="match status" value="1"/>
</dbReference>
<dbReference type="PANTHER" id="PTHR32385">
    <property type="entry name" value="MANNOSYL PHOSPHORYLINOSITOL CERAMIDE SYNTHASE"/>
    <property type="match status" value="1"/>
</dbReference>
<name>A0AAD5T1M3_9FUNG</name>
<dbReference type="AlphaFoldDB" id="A0AAD5T1M3"/>
<dbReference type="SUPFAM" id="SSF53448">
    <property type="entry name" value="Nucleotide-diphospho-sugar transferases"/>
    <property type="match status" value="1"/>
</dbReference>
<dbReference type="Proteomes" id="UP001211907">
    <property type="component" value="Unassembled WGS sequence"/>
</dbReference>
<dbReference type="InterPro" id="IPR007577">
    <property type="entry name" value="GlycoTrfase_DXD_sugar-bd_CS"/>
</dbReference>
<comment type="similarity">
    <text evidence="1">Belongs to the glycosyltransferase 32 family.</text>
</comment>
<evidence type="ECO:0000256" key="2">
    <source>
        <dbReference type="ARBA" id="ARBA00022679"/>
    </source>
</evidence>
<evidence type="ECO:0000313" key="4">
    <source>
        <dbReference type="EMBL" id="KAJ3121506.1"/>
    </source>
</evidence>
<feature type="transmembrane region" description="Helical" evidence="3">
    <location>
        <begin position="280"/>
        <end position="303"/>
    </location>
</feature>
<dbReference type="InterPro" id="IPR029044">
    <property type="entry name" value="Nucleotide-diphossugar_trans"/>
</dbReference>
<dbReference type="GO" id="GO:0051999">
    <property type="term" value="P:mannosyl-inositol phosphorylceramide biosynthetic process"/>
    <property type="evidence" value="ECO:0007669"/>
    <property type="project" value="TreeGrafter"/>
</dbReference>
<accession>A0AAD5T1M3</accession>
<dbReference type="GO" id="GO:0016020">
    <property type="term" value="C:membrane"/>
    <property type="evidence" value="ECO:0007669"/>
    <property type="project" value="GOC"/>
</dbReference>
<comment type="caution">
    <text evidence="4">The sequence shown here is derived from an EMBL/GenBank/DDBJ whole genome shotgun (WGS) entry which is preliminary data.</text>
</comment>
<dbReference type="EMBL" id="JADGJH010000876">
    <property type="protein sequence ID" value="KAJ3121506.1"/>
    <property type="molecule type" value="Genomic_DNA"/>
</dbReference>
<protein>
    <submittedName>
        <fullName evidence="4">Uncharacterized protein</fullName>
    </submittedName>
</protein>
<dbReference type="GO" id="GO:0000030">
    <property type="term" value="F:mannosyltransferase activity"/>
    <property type="evidence" value="ECO:0007669"/>
    <property type="project" value="TreeGrafter"/>
</dbReference>
<keyword evidence="5" id="KW-1185">Reference proteome</keyword>
<gene>
    <name evidence="4" type="ORF">HK100_012353</name>
</gene>
<reference evidence="4" key="1">
    <citation type="submission" date="2020-05" db="EMBL/GenBank/DDBJ databases">
        <title>Phylogenomic resolution of chytrid fungi.</title>
        <authorList>
            <person name="Stajich J.E."/>
            <person name="Amses K."/>
            <person name="Simmons R."/>
            <person name="Seto K."/>
            <person name="Myers J."/>
            <person name="Bonds A."/>
            <person name="Quandt C.A."/>
            <person name="Barry K."/>
            <person name="Liu P."/>
            <person name="Grigoriev I."/>
            <person name="Longcore J.E."/>
            <person name="James T.Y."/>
        </authorList>
    </citation>
    <scope>NUCLEOTIDE SEQUENCE</scope>
    <source>
        <strain evidence="4">JEL0513</strain>
    </source>
</reference>
<dbReference type="PANTHER" id="PTHR32385:SF15">
    <property type="entry name" value="INOSITOL PHOSPHOCERAMIDE MANNOSYLTRANSFERASE 1"/>
    <property type="match status" value="1"/>
</dbReference>